<evidence type="ECO:0000313" key="1">
    <source>
        <dbReference type="EMBL" id="KIG19408.1"/>
    </source>
</evidence>
<evidence type="ECO:0000313" key="2">
    <source>
        <dbReference type="Proteomes" id="UP000031599"/>
    </source>
</evidence>
<comment type="caution">
    <text evidence="1">The sequence shown here is derived from an EMBL/GenBank/DDBJ whole genome shotgun (WGS) entry which is preliminary data.</text>
</comment>
<dbReference type="Proteomes" id="UP000031599">
    <property type="component" value="Unassembled WGS sequence"/>
</dbReference>
<sequence length="149" mass="15525">MMLIATALVIMSACDNEPEAESGESTESGDPGPTAEACLAEPDVTSCEALGCRWHDTLAIDANACTTSAGSGRCFALEGQPVGQASEPHAYYRTEVGQLEFMIYPYDCATPQGWTECATEGDVPPECACLCAMTVSGDPVLCGDSPLCD</sequence>
<protein>
    <submittedName>
        <fullName evidence="1">Uncharacterized protein</fullName>
    </submittedName>
</protein>
<name>A0A0C2A7D4_9BACT</name>
<reference evidence="1 2" key="1">
    <citation type="submission" date="2014-12" db="EMBL/GenBank/DDBJ databases">
        <title>Genome assembly of Enhygromyxa salina DSM 15201.</title>
        <authorList>
            <person name="Sharma G."/>
            <person name="Subramanian S."/>
        </authorList>
    </citation>
    <scope>NUCLEOTIDE SEQUENCE [LARGE SCALE GENOMIC DNA]</scope>
    <source>
        <strain evidence="1 2">DSM 15201</strain>
    </source>
</reference>
<accession>A0A0C2A7D4</accession>
<proteinExistence type="predicted"/>
<organism evidence="1 2">
    <name type="scientific">Enhygromyxa salina</name>
    <dbReference type="NCBI Taxonomy" id="215803"/>
    <lineage>
        <taxon>Bacteria</taxon>
        <taxon>Pseudomonadati</taxon>
        <taxon>Myxococcota</taxon>
        <taxon>Polyangia</taxon>
        <taxon>Nannocystales</taxon>
        <taxon>Nannocystaceae</taxon>
        <taxon>Enhygromyxa</taxon>
    </lineage>
</organism>
<gene>
    <name evidence="1" type="ORF">DB30_02689</name>
</gene>
<dbReference type="AlphaFoldDB" id="A0A0C2A7D4"/>
<dbReference type="EMBL" id="JMCC02000002">
    <property type="protein sequence ID" value="KIG19408.1"/>
    <property type="molecule type" value="Genomic_DNA"/>
</dbReference>